<evidence type="ECO:0000313" key="1">
    <source>
        <dbReference type="EMBL" id="JAE27017.1"/>
    </source>
</evidence>
<reference evidence="1" key="2">
    <citation type="journal article" date="2015" name="Data Brief">
        <title>Shoot transcriptome of the giant reed, Arundo donax.</title>
        <authorList>
            <person name="Barrero R.A."/>
            <person name="Guerrero F.D."/>
            <person name="Moolhuijzen P."/>
            <person name="Goolsby J.A."/>
            <person name="Tidwell J."/>
            <person name="Bellgard S.E."/>
            <person name="Bellgard M.I."/>
        </authorList>
    </citation>
    <scope>NUCLEOTIDE SEQUENCE</scope>
    <source>
        <tissue evidence="1">Shoot tissue taken approximately 20 cm above the soil surface</tissue>
    </source>
</reference>
<reference evidence="1" key="1">
    <citation type="submission" date="2014-09" db="EMBL/GenBank/DDBJ databases">
        <authorList>
            <person name="Magalhaes I.L.F."/>
            <person name="Oliveira U."/>
            <person name="Santos F.R."/>
            <person name="Vidigal T.H.D.A."/>
            <person name="Brescovit A.D."/>
            <person name="Santos A.J."/>
        </authorList>
    </citation>
    <scope>NUCLEOTIDE SEQUENCE</scope>
    <source>
        <tissue evidence="1">Shoot tissue taken approximately 20 cm above the soil surface</tissue>
    </source>
</reference>
<protein>
    <submittedName>
        <fullName evidence="1">Uncharacterized protein</fullName>
    </submittedName>
</protein>
<name>A0A0A9GRD9_ARUDO</name>
<sequence length="29" mass="3087">MPTNASGKLSFSANTHDSIYNFSAGDKIL</sequence>
<dbReference type="EMBL" id="GBRH01170879">
    <property type="protein sequence ID" value="JAE27017.1"/>
    <property type="molecule type" value="Transcribed_RNA"/>
</dbReference>
<dbReference type="AlphaFoldDB" id="A0A0A9GRD9"/>
<organism evidence="1">
    <name type="scientific">Arundo donax</name>
    <name type="common">Giant reed</name>
    <name type="synonym">Donax arundinaceus</name>
    <dbReference type="NCBI Taxonomy" id="35708"/>
    <lineage>
        <taxon>Eukaryota</taxon>
        <taxon>Viridiplantae</taxon>
        <taxon>Streptophyta</taxon>
        <taxon>Embryophyta</taxon>
        <taxon>Tracheophyta</taxon>
        <taxon>Spermatophyta</taxon>
        <taxon>Magnoliopsida</taxon>
        <taxon>Liliopsida</taxon>
        <taxon>Poales</taxon>
        <taxon>Poaceae</taxon>
        <taxon>PACMAD clade</taxon>
        <taxon>Arundinoideae</taxon>
        <taxon>Arundineae</taxon>
        <taxon>Arundo</taxon>
    </lineage>
</organism>
<accession>A0A0A9GRD9</accession>
<proteinExistence type="predicted"/>